<dbReference type="PATRIC" id="fig|1042209.11.peg.2318"/>
<dbReference type="EMBL" id="AFOY02000009">
    <property type="protein sequence ID" value="EXF94910.1"/>
    <property type="molecule type" value="Genomic_DNA"/>
</dbReference>
<gene>
    <name evidence="1" type="ORF">HK44_028705</name>
</gene>
<dbReference type="Proteomes" id="UP000022611">
    <property type="component" value="Unassembled WGS sequence"/>
</dbReference>
<evidence type="ECO:0000313" key="2">
    <source>
        <dbReference type="Proteomes" id="UP000022611"/>
    </source>
</evidence>
<dbReference type="SUPFAM" id="SSF54427">
    <property type="entry name" value="NTF2-like"/>
    <property type="match status" value="1"/>
</dbReference>
<proteinExistence type="predicted"/>
<evidence type="ECO:0000313" key="1">
    <source>
        <dbReference type="EMBL" id="EXF94910.1"/>
    </source>
</evidence>
<comment type="caution">
    <text evidence="1">The sequence shown here is derived from an EMBL/GenBank/DDBJ whole genome shotgun (WGS) entry which is preliminary data.</text>
</comment>
<dbReference type="OrthoDB" id="8912060at2"/>
<dbReference type="InterPro" id="IPR016918">
    <property type="entry name" value="UCP029394"/>
</dbReference>
<dbReference type="RefSeq" id="WP_019691948.1">
    <property type="nucleotide sequence ID" value="NZ_AFOY02000009.1"/>
</dbReference>
<dbReference type="PIRSF" id="PIRSF029394">
    <property type="entry name" value="UCP029394"/>
    <property type="match status" value="1"/>
</dbReference>
<name>A0A010SPU7_PSEFL</name>
<organism evidence="1 2">
    <name type="scientific">Pseudomonas fluorescens HK44</name>
    <dbReference type="NCBI Taxonomy" id="1042209"/>
    <lineage>
        <taxon>Bacteria</taxon>
        <taxon>Pseudomonadati</taxon>
        <taxon>Pseudomonadota</taxon>
        <taxon>Gammaproteobacteria</taxon>
        <taxon>Pseudomonadales</taxon>
        <taxon>Pseudomonadaceae</taxon>
        <taxon>Pseudomonas</taxon>
    </lineage>
</organism>
<dbReference type="AlphaFoldDB" id="A0A010SPU7"/>
<accession>A0A010SPU7</accession>
<dbReference type="eggNOG" id="COG4460">
    <property type="taxonomic scope" value="Bacteria"/>
</dbReference>
<protein>
    <recommendedName>
        <fullName evidence="3">DUF4440 domain-containing protein</fullName>
    </recommendedName>
</protein>
<sequence>MTDYTPYFNEVTQTLVDIEQWLSGTADRGVLTQLLARFSPQFSMIVPGGNALDYPGLSELFDKLGGARLGLKIGLSELRGIDQHANGATVSYRELQSDASGVLNDRRATAVIERLPSGGLLWRHLHETYCQG</sequence>
<dbReference type="InterPro" id="IPR032710">
    <property type="entry name" value="NTF2-like_dom_sf"/>
</dbReference>
<evidence type="ECO:0008006" key="3">
    <source>
        <dbReference type="Google" id="ProtNLM"/>
    </source>
</evidence>
<dbReference type="Gene3D" id="3.10.450.50">
    <property type="match status" value="1"/>
</dbReference>
<reference evidence="1 2" key="1">
    <citation type="journal article" date="2011" name="J. Bacteriol.">
        <title>Draft genome sequence of the polycyclic aromatic hydrocarbon-degrading, genetically engineered bioluminescent bioreporter Pseudomonas fluorescens HK44.</title>
        <authorList>
            <person name="Chauhan A."/>
            <person name="Layton A.C."/>
            <person name="Williams D.E."/>
            <person name="Smartt A.E."/>
            <person name="Ripp S."/>
            <person name="Karpinets T.V."/>
            <person name="Brown S.D."/>
            <person name="Sayler G.S."/>
        </authorList>
    </citation>
    <scope>NUCLEOTIDE SEQUENCE [LARGE SCALE GENOMIC DNA]</scope>
    <source>
        <strain evidence="1 2">HK44</strain>
    </source>
</reference>
<dbReference type="HOGENOM" id="CLU_127523_0_0_6"/>